<evidence type="ECO:0000313" key="1">
    <source>
        <dbReference type="EMBL" id="MDC0707907.1"/>
    </source>
</evidence>
<dbReference type="RefSeq" id="WP_272135202.1">
    <property type="nucleotide sequence ID" value="NZ_JAQNDM010000002.1"/>
</dbReference>
<evidence type="ECO:0008006" key="3">
    <source>
        <dbReference type="Google" id="ProtNLM"/>
    </source>
</evidence>
<sequence>MKVSLVGVWVLVSAALVWSGCAKRIEADEAPPAPTSLAGYYPLAVGNAWKYRLNGRDDKQVEVKIVGEEGGYFLDNQGGQLTVDNFGIRDQKRYLLRGPVEAGRSWTNVVSVSSTERYQILWASRPCEAPAGAFQDCVQVEARNRVDADTTLVNTLTFAVGVGLVRIQVEAERQGRRIPQTWLELLAYEVKPGQGATRGE</sequence>
<reference evidence="1 2" key="1">
    <citation type="submission" date="2022-11" db="EMBL/GenBank/DDBJ databases">
        <title>Minimal conservation of predation-associated metabolite biosynthetic gene clusters underscores biosynthetic potential of Myxococcota including descriptions for ten novel species: Archangium lansinium sp. nov., Myxococcus landrumus sp. nov., Nannocystis bai.</title>
        <authorList>
            <person name="Ahearne A."/>
            <person name="Stevens C."/>
            <person name="Dowd S."/>
        </authorList>
    </citation>
    <scope>NUCLEOTIDE SEQUENCE [LARGE SCALE GENOMIC DNA]</scope>
    <source>
        <strain evidence="1 2">NCWAL01</strain>
    </source>
</reference>
<dbReference type="EMBL" id="JAQNDM010000002">
    <property type="protein sequence ID" value="MDC0707907.1"/>
    <property type="molecule type" value="Genomic_DNA"/>
</dbReference>
<comment type="caution">
    <text evidence="1">The sequence shown here is derived from an EMBL/GenBank/DDBJ whole genome shotgun (WGS) entry which is preliminary data.</text>
</comment>
<organism evidence="1 2">
    <name type="scientific">Stigmatella ashevillensis</name>
    <dbReference type="NCBI Taxonomy" id="2995309"/>
    <lineage>
        <taxon>Bacteria</taxon>
        <taxon>Pseudomonadati</taxon>
        <taxon>Myxococcota</taxon>
        <taxon>Myxococcia</taxon>
        <taxon>Myxococcales</taxon>
        <taxon>Cystobacterineae</taxon>
        <taxon>Archangiaceae</taxon>
        <taxon>Stigmatella</taxon>
    </lineage>
</organism>
<name>A0ABT5D2L0_9BACT</name>
<protein>
    <recommendedName>
        <fullName evidence="3">Lipoprotein</fullName>
    </recommendedName>
</protein>
<evidence type="ECO:0000313" key="2">
    <source>
        <dbReference type="Proteomes" id="UP001221838"/>
    </source>
</evidence>
<accession>A0ABT5D2L0</accession>
<gene>
    <name evidence="1" type="ORF">POL68_05440</name>
</gene>
<dbReference type="Proteomes" id="UP001221838">
    <property type="component" value="Unassembled WGS sequence"/>
</dbReference>
<dbReference type="PROSITE" id="PS51257">
    <property type="entry name" value="PROKAR_LIPOPROTEIN"/>
    <property type="match status" value="1"/>
</dbReference>
<keyword evidence="2" id="KW-1185">Reference proteome</keyword>
<proteinExistence type="predicted"/>